<comment type="caution">
    <text evidence="3">The sequence shown here is derived from an EMBL/GenBank/DDBJ whole genome shotgun (WGS) entry which is preliminary data.</text>
</comment>
<dbReference type="Pfam" id="PF15936">
    <property type="entry name" value="DUF4749"/>
    <property type="match status" value="1"/>
</dbReference>
<keyword evidence="4" id="KW-1185">Reference proteome</keyword>
<sequence>MERVSYPHTRHADMNLLPLQDFLPPRPVPVPTATPRIDSPMPVIPHQKEQSFKINGSLSACNTSSSAIGVSSESNSYFYSKQEINQSRKVTVTNASSASPAKALSGAAEGNHLSALSFKRNWNASARPPPPPPPHPLPPPQLGETEGLLPLSITPPLLRSLSQARKGPCSSIWNEAQDPLLNSNEKMGTHQQCVEKIIANTAAKLVPAPECGVLGPVVCTEYVPSFNPSVLKDSALSTHKPIEVKGPGGKATIIHAQYNTPISMYSQDAIMDAIAGQSQARGNEMSSPTTSLPLLLACMTSLPLFPAGYAGLDAC</sequence>
<name>A0A8T2NU85_9TELE</name>
<dbReference type="InterPro" id="IPR006643">
    <property type="entry name" value="Zasp-like_motif"/>
</dbReference>
<feature type="compositionally biased region" description="Pro residues" evidence="1">
    <location>
        <begin position="127"/>
        <end position="141"/>
    </location>
</feature>
<dbReference type="Proteomes" id="UP000824540">
    <property type="component" value="Unassembled WGS sequence"/>
</dbReference>
<evidence type="ECO:0000313" key="3">
    <source>
        <dbReference type="EMBL" id="KAG9344523.1"/>
    </source>
</evidence>
<dbReference type="AlphaFoldDB" id="A0A8T2NU85"/>
<evidence type="ECO:0000256" key="1">
    <source>
        <dbReference type="SAM" id="MobiDB-lite"/>
    </source>
</evidence>
<evidence type="ECO:0000259" key="2">
    <source>
        <dbReference type="SMART" id="SM00735"/>
    </source>
</evidence>
<feature type="region of interest" description="Disordered" evidence="1">
    <location>
        <begin position="122"/>
        <end position="148"/>
    </location>
</feature>
<dbReference type="SMART" id="SM00735">
    <property type="entry name" value="ZM"/>
    <property type="match status" value="1"/>
</dbReference>
<protein>
    <recommendedName>
        <fullName evidence="2">Zasp-like motif domain-containing protein</fullName>
    </recommendedName>
</protein>
<evidence type="ECO:0000313" key="4">
    <source>
        <dbReference type="Proteomes" id="UP000824540"/>
    </source>
</evidence>
<feature type="domain" description="Zasp-like motif" evidence="2">
    <location>
        <begin position="252"/>
        <end position="277"/>
    </location>
</feature>
<dbReference type="InterPro" id="IPR031847">
    <property type="entry name" value="PDLI1-4/Zasp-like_mid"/>
</dbReference>
<gene>
    <name evidence="3" type="ORF">JZ751_011193</name>
</gene>
<reference evidence="3" key="1">
    <citation type="thesis" date="2021" institute="BYU ScholarsArchive" country="Provo, UT, USA">
        <title>Applications of and Algorithms for Genome Assembly and Genomic Analyses with an Emphasis on Marine Teleosts.</title>
        <authorList>
            <person name="Pickett B.D."/>
        </authorList>
    </citation>
    <scope>NUCLEOTIDE SEQUENCE</scope>
    <source>
        <strain evidence="3">HI-2016</strain>
    </source>
</reference>
<organism evidence="3 4">
    <name type="scientific">Albula glossodonta</name>
    <name type="common">roundjaw bonefish</name>
    <dbReference type="NCBI Taxonomy" id="121402"/>
    <lineage>
        <taxon>Eukaryota</taxon>
        <taxon>Metazoa</taxon>
        <taxon>Chordata</taxon>
        <taxon>Craniata</taxon>
        <taxon>Vertebrata</taxon>
        <taxon>Euteleostomi</taxon>
        <taxon>Actinopterygii</taxon>
        <taxon>Neopterygii</taxon>
        <taxon>Teleostei</taxon>
        <taxon>Albuliformes</taxon>
        <taxon>Albulidae</taxon>
        <taxon>Albula</taxon>
    </lineage>
</organism>
<proteinExistence type="predicted"/>
<dbReference type="EMBL" id="JAFBMS010000020">
    <property type="protein sequence ID" value="KAG9344523.1"/>
    <property type="molecule type" value="Genomic_DNA"/>
</dbReference>
<accession>A0A8T2NU85</accession>
<dbReference type="OrthoDB" id="44841at2759"/>